<sequence length="244" mass="27024">MDTARHHVTSQDSHSRLPARHGEDESWDEDGRQVVSSRDGSDQQLHRDEIKVVEPCGVRHLVFSQAEASVETGFQVHTLLLDSRALSPRSQSVLENSLQDSLHESLTAPLAAPLVLAVWNPQQQSTITYLYVHPYDTPPLASPLGRQNKEIITNKHPSPPPANLSLCGYTHLSSLELHHLSNTALYCCAPRDIHGRVPAMHLDGMKKEEVEESQLLATVERPREPGTASSMPPRSPSLDSTRSH</sequence>
<feature type="region of interest" description="Disordered" evidence="1">
    <location>
        <begin position="213"/>
        <end position="244"/>
    </location>
</feature>
<gene>
    <name evidence="2" type="ORF">CRENBAI_010300</name>
</gene>
<evidence type="ECO:0000256" key="1">
    <source>
        <dbReference type="SAM" id="MobiDB-lite"/>
    </source>
</evidence>
<dbReference type="AlphaFoldDB" id="A0AAV9RUB2"/>
<reference evidence="2 3" key="1">
    <citation type="submission" date="2021-06" db="EMBL/GenBank/DDBJ databases">
        <authorList>
            <person name="Palmer J.M."/>
        </authorList>
    </citation>
    <scope>NUCLEOTIDE SEQUENCE [LARGE SCALE GENOMIC DNA]</scope>
    <source>
        <strain evidence="2 3">MEX-2019</strain>
        <tissue evidence="2">Muscle</tissue>
    </source>
</reference>
<proteinExistence type="predicted"/>
<keyword evidence="3" id="KW-1185">Reference proteome</keyword>
<feature type="compositionally biased region" description="Basic and acidic residues" evidence="1">
    <location>
        <begin position="39"/>
        <end position="48"/>
    </location>
</feature>
<accession>A0AAV9RUB2</accession>
<protein>
    <submittedName>
        <fullName evidence="2">Uncharacterized protein</fullName>
    </submittedName>
</protein>
<evidence type="ECO:0000313" key="3">
    <source>
        <dbReference type="Proteomes" id="UP001311232"/>
    </source>
</evidence>
<feature type="compositionally biased region" description="Basic and acidic residues" evidence="1">
    <location>
        <begin position="20"/>
        <end position="32"/>
    </location>
</feature>
<organism evidence="2 3">
    <name type="scientific">Crenichthys baileyi</name>
    <name type="common">White River springfish</name>
    <dbReference type="NCBI Taxonomy" id="28760"/>
    <lineage>
        <taxon>Eukaryota</taxon>
        <taxon>Metazoa</taxon>
        <taxon>Chordata</taxon>
        <taxon>Craniata</taxon>
        <taxon>Vertebrata</taxon>
        <taxon>Euteleostomi</taxon>
        <taxon>Actinopterygii</taxon>
        <taxon>Neopterygii</taxon>
        <taxon>Teleostei</taxon>
        <taxon>Neoteleostei</taxon>
        <taxon>Acanthomorphata</taxon>
        <taxon>Ovalentaria</taxon>
        <taxon>Atherinomorphae</taxon>
        <taxon>Cyprinodontiformes</taxon>
        <taxon>Goodeidae</taxon>
        <taxon>Crenichthys</taxon>
    </lineage>
</organism>
<evidence type="ECO:0000313" key="2">
    <source>
        <dbReference type="EMBL" id="KAK5612627.1"/>
    </source>
</evidence>
<feature type="compositionally biased region" description="Polar residues" evidence="1">
    <location>
        <begin position="227"/>
        <end position="244"/>
    </location>
</feature>
<comment type="caution">
    <text evidence="2">The sequence shown here is derived from an EMBL/GenBank/DDBJ whole genome shotgun (WGS) entry which is preliminary data.</text>
</comment>
<dbReference type="Proteomes" id="UP001311232">
    <property type="component" value="Unassembled WGS sequence"/>
</dbReference>
<name>A0AAV9RUB2_9TELE</name>
<dbReference type="EMBL" id="JAHHUM010001351">
    <property type="protein sequence ID" value="KAK5612627.1"/>
    <property type="molecule type" value="Genomic_DNA"/>
</dbReference>
<feature type="region of interest" description="Disordered" evidence="1">
    <location>
        <begin position="1"/>
        <end position="48"/>
    </location>
</feature>